<keyword evidence="1 6" id="KW-0489">Methyltransferase</keyword>
<dbReference type="EMBL" id="CP060705">
    <property type="protein sequence ID" value="QPH96539.1"/>
    <property type="molecule type" value="Genomic_DNA"/>
</dbReference>
<dbReference type="PANTHER" id="PTHR46098:SF1">
    <property type="entry name" value="TRNA (CYTOSINE(38)-C(5))-METHYLTRANSFERASE"/>
    <property type="match status" value="1"/>
</dbReference>
<comment type="catalytic activity">
    <reaction evidence="5 8">
        <text>a 2'-deoxycytidine in DNA + S-adenosyl-L-methionine = a 5-methyl-2'-deoxycytidine in DNA + S-adenosyl-L-homocysteine + H(+)</text>
        <dbReference type="Rhea" id="RHEA:13681"/>
        <dbReference type="Rhea" id="RHEA-COMP:11369"/>
        <dbReference type="Rhea" id="RHEA-COMP:11370"/>
        <dbReference type="ChEBI" id="CHEBI:15378"/>
        <dbReference type="ChEBI" id="CHEBI:57856"/>
        <dbReference type="ChEBI" id="CHEBI:59789"/>
        <dbReference type="ChEBI" id="CHEBI:85452"/>
        <dbReference type="ChEBI" id="CHEBI:85454"/>
        <dbReference type="EC" id="2.1.1.37"/>
    </reaction>
</comment>
<dbReference type="GO" id="GO:0009307">
    <property type="term" value="P:DNA restriction-modification system"/>
    <property type="evidence" value="ECO:0007669"/>
    <property type="project" value="UniProtKB-KW"/>
</dbReference>
<keyword evidence="4" id="KW-0680">Restriction system</keyword>
<dbReference type="AlphaFoldDB" id="A0A7S9RRE4"/>
<dbReference type="SUPFAM" id="SSF53335">
    <property type="entry name" value="S-adenosyl-L-methionine-dependent methyltransferases"/>
    <property type="match status" value="1"/>
</dbReference>
<evidence type="ECO:0000313" key="9">
    <source>
        <dbReference type="EMBL" id="QPH96539.1"/>
    </source>
</evidence>
<dbReference type="Gene3D" id="3.40.50.150">
    <property type="entry name" value="Vaccinia Virus protein VP39"/>
    <property type="match status" value="1"/>
</dbReference>
<accession>A0A7S9RRE4</accession>
<dbReference type="PRINTS" id="PR00105">
    <property type="entry name" value="C5METTRFRASE"/>
</dbReference>
<protein>
    <recommendedName>
        <fullName evidence="8">Cytosine-specific methyltransferase</fullName>
        <ecNumber evidence="8">2.1.1.37</ecNumber>
    </recommendedName>
</protein>
<evidence type="ECO:0000256" key="5">
    <source>
        <dbReference type="ARBA" id="ARBA00047422"/>
    </source>
</evidence>
<dbReference type="GO" id="GO:0032259">
    <property type="term" value="P:methylation"/>
    <property type="evidence" value="ECO:0007669"/>
    <property type="project" value="UniProtKB-KW"/>
</dbReference>
<dbReference type="InterPro" id="IPR018117">
    <property type="entry name" value="C5_DNA_meth_AS"/>
</dbReference>
<dbReference type="PROSITE" id="PS00094">
    <property type="entry name" value="C5_MTASE_1"/>
    <property type="match status" value="1"/>
</dbReference>
<evidence type="ECO:0000256" key="7">
    <source>
        <dbReference type="RuleBase" id="RU000416"/>
    </source>
</evidence>
<keyword evidence="2 6" id="KW-0808">Transferase</keyword>
<gene>
    <name evidence="9" type="primary">dcm</name>
    <name evidence="9" type="ORF">CVT08_04430</name>
</gene>
<evidence type="ECO:0000256" key="8">
    <source>
        <dbReference type="RuleBase" id="RU000417"/>
    </source>
</evidence>
<name>A0A7S9RRE4_9BACT</name>
<dbReference type="GO" id="GO:0003886">
    <property type="term" value="F:DNA (cytosine-5-)-methyltransferase activity"/>
    <property type="evidence" value="ECO:0007669"/>
    <property type="project" value="UniProtKB-EC"/>
</dbReference>
<dbReference type="InterPro" id="IPR001525">
    <property type="entry name" value="C5_MeTfrase"/>
</dbReference>
<dbReference type="PROSITE" id="PS51679">
    <property type="entry name" value="SAM_MT_C5"/>
    <property type="match status" value="1"/>
</dbReference>
<evidence type="ECO:0000256" key="4">
    <source>
        <dbReference type="ARBA" id="ARBA00022747"/>
    </source>
</evidence>
<dbReference type="InterPro" id="IPR050750">
    <property type="entry name" value="C5-MTase"/>
</dbReference>
<evidence type="ECO:0000256" key="6">
    <source>
        <dbReference type="PROSITE-ProRule" id="PRU01016"/>
    </source>
</evidence>
<dbReference type="Proteomes" id="UP000594707">
    <property type="component" value="Chromosome"/>
</dbReference>
<dbReference type="NCBIfam" id="TIGR00675">
    <property type="entry name" value="dcm"/>
    <property type="match status" value="1"/>
</dbReference>
<dbReference type="RefSeq" id="WP_107856845.1">
    <property type="nucleotide sequence ID" value="NZ_CP060705.1"/>
</dbReference>
<organism evidence="9 10">
    <name type="scientific">Campylobacter concisus</name>
    <dbReference type="NCBI Taxonomy" id="199"/>
    <lineage>
        <taxon>Bacteria</taxon>
        <taxon>Pseudomonadati</taxon>
        <taxon>Campylobacterota</taxon>
        <taxon>Epsilonproteobacteria</taxon>
        <taxon>Campylobacterales</taxon>
        <taxon>Campylobacteraceae</taxon>
        <taxon>Campylobacter</taxon>
    </lineage>
</organism>
<feature type="active site" evidence="6">
    <location>
        <position position="81"/>
    </location>
</feature>
<proteinExistence type="inferred from homology"/>
<reference evidence="9 10" key="1">
    <citation type="journal article" date="2018" name="Emerg. Microbes Infect.">
        <title>Genomic analysis of oral Campylobacter concisus strains identified a potential bacterial molecular marker associated with active Crohn's disease.</title>
        <authorList>
            <person name="Liu F."/>
            <person name="Ma R."/>
            <person name="Tay C.Y.A."/>
            <person name="Octavia S."/>
            <person name="Lan R."/>
            <person name="Chung H.K.L."/>
            <person name="Riordan S.M."/>
            <person name="Grimm M.C."/>
            <person name="Leong R.W."/>
            <person name="Tanaka M.M."/>
            <person name="Connor S."/>
            <person name="Zhang L."/>
        </authorList>
    </citation>
    <scope>NUCLEOTIDE SEQUENCE [LARGE SCALE GENOMIC DNA]</scope>
    <source>
        <strain evidence="9 10">P13UCO-S1</strain>
    </source>
</reference>
<dbReference type="InterPro" id="IPR029063">
    <property type="entry name" value="SAM-dependent_MTases_sf"/>
</dbReference>
<evidence type="ECO:0000313" key="10">
    <source>
        <dbReference type="Proteomes" id="UP000594707"/>
    </source>
</evidence>
<sequence length="418" mass="47145">MGRLIKFIDLFAGMGGTRLGLEQAANKLGINAKCVFTSEIKSYALTTYNSFFKENNDVVDITKVNSADIPDFDILLGGFPCQAFSDAGKRRGFEDARGTLFFEIARILKDKRPSAFILENVEGLVSHDNGKTLDVILNILGQLGYNVDYRILNSKHFSTAQSRRRIYIVGAINKKICLNFKKEKPIYFKDIQENNLSTINNDLTKKILKYYKPQELYGKALKDKRGGKNNIHSWDIALKGEVSKEQKEILNKIVTERRKKSWAETIGIDWMDGMPLTAKQIATFHSSKNLTDNLNDLCKKGYLKLEHPKKKEGNARVFDTQKPKGYNIVAGKLSYSFSMFLNPCDTTPTLVATDLDKIGVIDKGGIRKISLTEGLRLFGYPDNYPLQKIKEKEAYDLLGNTICVNVIEKIAKNILSVI</sequence>
<comment type="similarity">
    <text evidence="6 7">Belongs to the class I-like SAM-binding methyltransferase superfamily. C5-methyltransferase family.</text>
</comment>
<dbReference type="EC" id="2.1.1.37" evidence="8"/>
<dbReference type="Gene3D" id="3.90.120.10">
    <property type="entry name" value="DNA Methylase, subunit A, domain 2"/>
    <property type="match status" value="1"/>
</dbReference>
<evidence type="ECO:0000256" key="1">
    <source>
        <dbReference type="ARBA" id="ARBA00022603"/>
    </source>
</evidence>
<dbReference type="PANTHER" id="PTHR46098">
    <property type="entry name" value="TRNA (CYTOSINE(38)-C(5))-METHYLTRANSFERASE"/>
    <property type="match status" value="1"/>
</dbReference>
<evidence type="ECO:0000256" key="3">
    <source>
        <dbReference type="ARBA" id="ARBA00022691"/>
    </source>
</evidence>
<evidence type="ECO:0000256" key="2">
    <source>
        <dbReference type="ARBA" id="ARBA00022679"/>
    </source>
</evidence>
<dbReference type="Pfam" id="PF00145">
    <property type="entry name" value="DNA_methylase"/>
    <property type="match status" value="1"/>
</dbReference>
<dbReference type="REBASE" id="458390">
    <property type="entry name" value="M.CcoP13S1ORF4430P"/>
</dbReference>
<keyword evidence="3 6" id="KW-0949">S-adenosyl-L-methionine</keyword>